<evidence type="ECO:0000313" key="3">
    <source>
        <dbReference type="EMBL" id="MBA9077073.1"/>
    </source>
</evidence>
<feature type="domain" description="TerB-C" evidence="2">
    <location>
        <begin position="585"/>
        <end position="734"/>
    </location>
</feature>
<name>A0A839GHG3_9BACT</name>
<sequence>MKILLSFIRWSFGLFFSLVSIAGFASGDTGMALFILTIGLLLIPPIWKAIRSMGSKPNKDPIQSHNPHSAINGINKSSRRDLKATIENTNPVNHSGKAHRIIVRDVSQTGNTSLGKEKDKGLYGSKENSMVYPAQDDSIIDVTGLDVRIDFSKEPQPKERFQELSHNTAKEGFKGRVPFWSHQYVYQYSELYGASLEQRKFYQYFKESFLAGTYLDLNGNTNYAFILLFDLLDNDYERHRNLAILENHLAALALHYPKTGNYSTSFLITKMKQAGDHLGVERLQRDTYQSSWYDEQWKLGNRYKKKLNLTDAEAATLNNLWSPGNNFCAIEFCMEQVLRLFLAVMKGMEAEYSLEGSSVRAELDAVSDAIARKHFRYRKGSSNYRYSLESTNSELYNNLFKHCENAVREHYGHKRKLSTETPYHALPEVATLYRERIATRLDRILPACTPLISPPDEDTEIELNSRNTSRWKGQFEALTATFKGPDGKQFVEDMKRLGTLNQKNPSLENIFFEASKFIAATDREAALTLYVHYLYYDLQSTTFNHKPLTKTLQKGLFKTEQQLSDFEAIIAALIKEKDLEKAVQSVSSLSAPKRKRIQLDSSLIQEVQKQHSSTVELLNEVLQDEEDPTFQTENLGSGQEEISFERMAPQEKAKESLFLETLALSETQGGLLQLFLNSDFSISSDEVESFARQNGSMRNQLIDSINEICYDHLDDVLIEEDGEAYTIYEANFQQLIKQ</sequence>
<reference evidence="3 4" key="1">
    <citation type="submission" date="2020-08" db="EMBL/GenBank/DDBJ databases">
        <title>Genomic Encyclopedia of Type Strains, Phase IV (KMG-IV): sequencing the most valuable type-strain genomes for metagenomic binning, comparative biology and taxonomic classification.</title>
        <authorList>
            <person name="Goeker M."/>
        </authorList>
    </citation>
    <scope>NUCLEOTIDE SEQUENCE [LARGE SCALE GENOMIC DNA]</scope>
    <source>
        <strain evidence="3 4">DSM 29854</strain>
    </source>
</reference>
<keyword evidence="1" id="KW-0812">Transmembrane</keyword>
<dbReference type="RefSeq" id="WP_182512718.1">
    <property type="nucleotide sequence ID" value="NZ_JACJIQ010000006.1"/>
</dbReference>
<evidence type="ECO:0000313" key="4">
    <source>
        <dbReference type="Proteomes" id="UP000563094"/>
    </source>
</evidence>
<gene>
    <name evidence="3" type="ORF">FHS90_001784</name>
</gene>
<accession>A0A839GHG3</accession>
<dbReference type="AlphaFoldDB" id="A0A839GHG3"/>
<organism evidence="3 4">
    <name type="scientific">Rufibacter quisquiliarum</name>
    <dbReference type="NCBI Taxonomy" id="1549639"/>
    <lineage>
        <taxon>Bacteria</taxon>
        <taxon>Pseudomonadati</taxon>
        <taxon>Bacteroidota</taxon>
        <taxon>Cytophagia</taxon>
        <taxon>Cytophagales</taxon>
        <taxon>Hymenobacteraceae</taxon>
        <taxon>Rufibacter</taxon>
    </lineage>
</organism>
<comment type="caution">
    <text evidence="3">The sequence shown here is derived from an EMBL/GenBank/DDBJ whole genome shotgun (WGS) entry which is preliminary data.</text>
</comment>
<dbReference type="Pfam" id="PF15615">
    <property type="entry name" value="TerB_C"/>
    <property type="match status" value="1"/>
</dbReference>
<keyword evidence="4" id="KW-1185">Reference proteome</keyword>
<proteinExistence type="predicted"/>
<dbReference type="Proteomes" id="UP000563094">
    <property type="component" value="Unassembled WGS sequence"/>
</dbReference>
<keyword evidence="1" id="KW-1133">Transmembrane helix</keyword>
<dbReference type="EMBL" id="JACJIQ010000006">
    <property type="protein sequence ID" value="MBA9077073.1"/>
    <property type="molecule type" value="Genomic_DNA"/>
</dbReference>
<evidence type="ECO:0000256" key="1">
    <source>
        <dbReference type="SAM" id="Phobius"/>
    </source>
</evidence>
<protein>
    <recommendedName>
        <fullName evidence="2">TerB-C domain-containing protein</fullName>
    </recommendedName>
</protein>
<keyword evidence="1" id="KW-0472">Membrane</keyword>
<feature type="transmembrane region" description="Helical" evidence="1">
    <location>
        <begin position="31"/>
        <end position="50"/>
    </location>
</feature>
<dbReference type="InterPro" id="IPR028932">
    <property type="entry name" value="TerB-C"/>
</dbReference>
<evidence type="ECO:0000259" key="2">
    <source>
        <dbReference type="Pfam" id="PF15615"/>
    </source>
</evidence>